<reference evidence="1 2" key="1">
    <citation type="journal article" date="2018" name="Mol. Biol. Evol.">
        <title>Broad Genomic Sampling Reveals a Smut Pathogenic Ancestry of the Fungal Clade Ustilaginomycotina.</title>
        <authorList>
            <person name="Kijpornyongpan T."/>
            <person name="Mondo S.J."/>
            <person name="Barry K."/>
            <person name="Sandor L."/>
            <person name="Lee J."/>
            <person name="Lipzen A."/>
            <person name="Pangilinan J."/>
            <person name="LaButti K."/>
            <person name="Hainaut M."/>
            <person name="Henrissat B."/>
            <person name="Grigoriev I.V."/>
            <person name="Spatafora J.W."/>
            <person name="Aime M.C."/>
        </authorList>
    </citation>
    <scope>NUCLEOTIDE SEQUENCE [LARGE SCALE GENOMIC DNA]</scope>
    <source>
        <strain evidence="1 2">SA 807</strain>
    </source>
</reference>
<name>A0ACD0NSV6_9BASI</name>
<keyword evidence="2" id="KW-1185">Reference proteome</keyword>
<evidence type="ECO:0000313" key="2">
    <source>
        <dbReference type="Proteomes" id="UP000245626"/>
    </source>
</evidence>
<accession>A0ACD0NSV6</accession>
<gene>
    <name evidence="1" type="ORF">IE53DRAFT_388907</name>
</gene>
<dbReference type="EMBL" id="KZ820129">
    <property type="protein sequence ID" value="PWN48876.1"/>
    <property type="molecule type" value="Genomic_DNA"/>
</dbReference>
<organism evidence="1 2">
    <name type="scientific">Violaceomyces palustris</name>
    <dbReference type="NCBI Taxonomy" id="1673888"/>
    <lineage>
        <taxon>Eukaryota</taxon>
        <taxon>Fungi</taxon>
        <taxon>Dikarya</taxon>
        <taxon>Basidiomycota</taxon>
        <taxon>Ustilaginomycotina</taxon>
        <taxon>Ustilaginomycetes</taxon>
        <taxon>Violaceomycetales</taxon>
        <taxon>Violaceomycetaceae</taxon>
        <taxon>Violaceomyces</taxon>
    </lineage>
</organism>
<protein>
    <submittedName>
        <fullName evidence="1">Uncharacterized protein</fullName>
    </submittedName>
</protein>
<sequence>MLACALFFLFSFLCLFFSLLDPRSHLSLPSSPILIQRLATFLHHHKLKPPGPAHS</sequence>
<proteinExistence type="predicted"/>
<evidence type="ECO:0000313" key="1">
    <source>
        <dbReference type="EMBL" id="PWN48876.1"/>
    </source>
</evidence>
<dbReference type="Proteomes" id="UP000245626">
    <property type="component" value="Unassembled WGS sequence"/>
</dbReference>